<feature type="signal peptide" evidence="1">
    <location>
        <begin position="1"/>
        <end position="17"/>
    </location>
</feature>
<dbReference type="InterPro" id="IPR035992">
    <property type="entry name" value="Ricin_B-like_lectins"/>
</dbReference>
<dbReference type="PANTHER" id="PTHR24260">
    <property type="match status" value="1"/>
</dbReference>
<dbReference type="Pfam" id="PF00652">
    <property type="entry name" value="Ricin_B_lectin"/>
    <property type="match status" value="2"/>
</dbReference>
<dbReference type="RefSeq" id="WP_328374474.1">
    <property type="nucleotide sequence ID" value="NZ_CP107941.1"/>
</dbReference>
<name>A0ABZ1PL36_9ACTN</name>
<evidence type="ECO:0000313" key="3">
    <source>
        <dbReference type="EMBL" id="WUI84505.1"/>
    </source>
</evidence>
<feature type="domain" description="Peptidase S1" evidence="2">
    <location>
        <begin position="18"/>
        <end position="235"/>
    </location>
</feature>
<dbReference type="InterPro" id="IPR001314">
    <property type="entry name" value="Peptidase_S1A"/>
</dbReference>
<dbReference type="PRINTS" id="PR00722">
    <property type="entry name" value="CHYMOTRYPSIN"/>
</dbReference>
<dbReference type="SUPFAM" id="SSF50370">
    <property type="entry name" value="Ricin B-like lectins"/>
    <property type="match status" value="3"/>
</dbReference>
<evidence type="ECO:0000313" key="4">
    <source>
        <dbReference type="Proteomes" id="UP001346877"/>
    </source>
</evidence>
<feature type="chain" id="PRO_5046881975" evidence="1">
    <location>
        <begin position="18"/>
        <end position="503"/>
    </location>
</feature>
<dbReference type="InterPro" id="IPR000772">
    <property type="entry name" value="Ricin_B_lectin"/>
</dbReference>
<evidence type="ECO:0000256" key="1">
    <source>
        <dbReference type="SAM" id="SignalP"/>
    </source>
</evidence>
<protein>
    <submittedName>
        <fullName evidence="3">Ricin-type beta-trefoil lectin domain protein</fullName>
    </submittedName>
</protein>
<dbReference type="SUPFAM" id="SSF50494">
    <property type="entry name" value="Trypsin-like serine proteases"/>
    <property type="match status" value="1"/>
</dbReference>
<dbReference type="EMBL" id="CP107941">
    <property type="protein sequence ID" value="WUI84505.1"/>
    <property type="molecule type" value="Genomic_DNA"/>
</dbReference>
<dbReference type="Gene3D" id="2.40.10.10">
    <property type="entry name" value="Trypsin-like serine proteases"/>
    <property type="match status" value="1"/>
</dbReference>
<dbReference type="Gene3D" id="2.80.10.50">
    <property type="match status" value="3"/>
</dbReference>
<dbReference type="CDD" id="cd00161">
    <property type="entry name" value="beta-trefoil_Ricin-like"/>
    <property type="match status" value="1"/>
</dbReference>
<accession>A0ABZ1PL36</accession>
<dbReference type="SMART" id="SM00020">
    <property type="entry name" value="Tryp_SPc"/>
    <property type="match status" value="1"/>
</dbReference>
<proteinExistence type="predicted"/>
<dbReference type="SMART" id="SM00458">
    <property type="entry name" value="RICIN"/>
    <property type="match status" value="2"/>
</dbReference>
<dbReference type="PROSITE" id="PS50240">
    <property type="entry name" value="TRYPSIN_DOM"/>
    <property type="match status" value="1"/>
</dbReference>
<dbReference type="PROSITE" id="PS50231">
    <property type="entry name" value="RICIN_B_LECTIN"/>
    <property type="match status" value="2"/>
</dbReference>
<reference evidence="3 4" key="1">
    <citation type="submission" date="2022-10" db="EMBL/GenBank/DDBJ databases">
        <title>The complete genomes of actinobacterial strains from the NBC collection.</title>
        <authorList>
            <person name="Joergensen T.S."/>
            <person name="Alvarez Arevalo M."/>
            <person name="Sterndorff E.B."/>
            <person name="Faurdal D."/>
            <person name="Vuksanovic O."/>
            <person name="Mourched A.-S."/>
            <person name="Charusanti P."/>
            <person name="Shaw S."/>
            <person name="Blin K."/>
            <person name="Weber T."/>
        </authorList>
    </citation>
    <scope>NUCLEOTIDE SEQUENCE [LARGE SCALE GENOMIC DNA]</scope>
    <source>
        <strain evidence="3 4">NBC_00396</strain>
    </source>
</reference>
<dbReference type="InterPro" id="IPR009003">
    <property type="entry name" value="Peptidase_S1_PA"/>
</dbReference>
<dbReference type="InterPro" id="IPR043504">
    <property type="entry name" value="Peptidase_S1_PA_chymotrypsin"/>
</dbReference>
<keyword evidence="1" id="KW-0732">Signal</keyword>
<keyword evidence="4" id="KW-1185">Reference proteome</keyword>
<dbReference type="Pfam" id="PF00089">
    <property type="entry name" value="Trypsin"/>
    <property type="match status" value="1"/>
</dbReference>
<gene>
    <name evidence="3" type="ORF">OG375_09375</name>
</gene>
<dbReference type="Proteomes" id="UP001346877">
    <property type="component" value="Chromosome"/>
</dbReference>
<sequence length="503" mass="51782">MIGALALAVAGSVPAQAVSGGQPVTDNSYPFIAKVDFGAAVRSCTGTLLDPHWVVTAASCVSETGQPPVAGAPTQTTTVTVGRVDLASTAGQVRTAVSVVPHPTENLALIRLNQPVTTSAPARIGAAPAVDEQLQALGYGRTATEWVQNRLHSGTFSVTSVTSGTVGLDGTGTGATLCRGDAGGPSVRRNGSAVEVVAVHDRSFQGGCIGETETRRTAVDTRLDSQAGWVATSIDAAPDWLAGQALPITNGRSGDCLVTTGNTDRTPVGTAACSATAPAQQWTLVPNGSGTFHLKNVGNGKCAYGEAPVLGDVKIYNCDSGITQQWRITTDSVRSQLKNLGSGLCIASPSTTPNDIRMDTCGAWDDHHWVQRGNGGGAYGALKAEANGLCLKNITGAGYRVGLILAGCTSPQPWTQSGLTLQADGGCLTTKGATTPFPRGTAMKLEACNGAKEQDWMLMPDGTIKNPSTRNCLGYRYDSLEGGAWVPSMVACTDGVIWRLPAA</sequence>
<organism evidence="3 4">
    <name type="scientific">Micromonospora zamorensis</name>
    <dbReference type="NCBI Taxonomy" id="709883"/>
    <lineage>
        <taxon>Bacteria</taxon>
        <taxon>Bacillati</taxon>
        <taxon>Actinomycetota</taxon>
        <taxon>Actinomycetes</taxon>
        <taxon>Micromonosporales</taxon>
        <taxon>Micromonosporaceae</taxon>
        <taxon>Micromonospora</taxon>
    </lineage>
</organism>
<dbReference type="InterPro" id="IPR001254">
    <property type="entry name" value="Trypsin_dom"/>
</dbReference>
<dbReference type="InterPro" id="IPR051333">
    <property type="entry name" value="CLIP_Serine_Protease"/>
</dbReference>
<evidence type="ECO:0000259" key="2">
    <source>
        <dbReference type="PROSITE" id="PS50240"/>
    </source>
</evidence>
<dbReference type="PANTHER" id="PTHR24260:SF136">
    <property type="entry name" value="GH08193P-RELATED"/>
    <property type="match status" value="1"/>
</dbReference>